<gene>
    <name evidence="9" type="ORF">PB01_02005</name>
</gene>
<evidence type="ECO:0000313" key="9">
    <source>
        <dbReference type="EMBL" id="QFF97674.1"/>
    </source>
</evidence>
<dbReference type="Proteomes" id="UP000325517">
    <property type="component" value="Chromosome"/>
</dbReference>
<dbReference type="Gene3D" id="3.30.70.270">
    <property type="match status" value="1"/>
</dbReference>
<dbReference type="AlphaFoldDB" id="A0A5J6SLQ9"/>
<dbReference type="PANTHER" id="PTHR33121">
    <property type="entry name" value="CYCLIC DI-GMP PHOSPHODIESTERASE PDEF"/>
    <property type="match status" value="1"/>
</dbReference>
<evidence type="ECO:0000256" key="4">
    <source>
        <dbReference type="ARBA" id="ARBA00022989"/>
    </source>
</evidence>
<dbReference type="NCBIfam" id="TIGR00254">
    <property type="entry name" value="GGDEF"/>
    <property type="match status" value="1"/>
</dbReference>
<dbReference type="InterPro" id="IPR050706">
    <property type="entry name" value="Cyclic-di-GMP_PDE-like"/>
</dbReference>
<organism evidence="9 10">
    <name type="scientific">Psychrobacillus glaciei</name>
    <dbReference type="NCBI Taxonomy" id="2283160"/>
    <lineage>
        <taxon>Bacteria</taxon>
        <taxon>Bacillati</taxon>
        <taxon>Bacillota</taxon>
        <taxon>Bacilli</taxon>
        <taxon>Bacillales</taxon>
        <taxon>Bacillaceae</taxon>
        <taxon>Psychrobacillus</taxon>
    </lineage>
</organism>
<dbReference type="KEGG" id="psyo:PB01_02005"/>
<accession>A0A5J6SLQ9</accession>
<feature type="transmembrane region" description="Helical" evidence="6">
    <location>
        <begin position="266"/>
        <end position="288"/>
    </location>
</feature>
<evidence type="ECO:0000256" key="3">
    <source>
        <dbReference type="ARBA" id="ARBA00022692"/>
    </source>
</evidence>
<dbReference type="InterPro" id="IPR001633">
    <property type="entry name" value="EAL_dom"/>
</dbReference>
<dbReference type="Pfam" id="PF02743">
    <property type="entry name" value="dCache_1"/>
    <property type="match status" value="1"/>
</dbReference>
<evidence type="ECO:0000256" key="1">
    <source>
        <dbReference type="ARBA" id="ARBA00004651"/>
    </source>
</evidence>
<dbReference type="PROSITE" id="PS50883">
    <property type="entry name" value="EAL"/>
    <property type="match status" value="1"/>
</dbReference>
<dbReference type="EMBL" id="CP031223">
    <property type="protein sequence ID" value="QFF97674.1"/>
    <property type="molecule type" value="Genomic_DNA"/>
</dbReference>
<keyword evidence="5 6" id="KW-0472">Membrane</keyword>
<dbReference type="InterPro" id="IPR029787">
    <property type="entry name" value="Nucleotide_cyclase"/>
</dbReference>
<dbReference type="PROSITE" id="PS50887">
    <property type="entry name" value="GGDEF"/>
    <property type="match status" value="1"/>
</dbReference>
<dbReference type="Pfam" id="PF00563">
    <property type="entry name" value="EAL"/>
    <property type="match status" value="1"/>
</dbReference>
<dbReference type="OrthoDB" id="9762141at2"/>
<dbReference type="InterPro" id="IPR000160">
    <property type="entry name" value="GGDEF_dom"/>
</dbReference>
<protein>
    <submittedName>
        <fullName evidence="9">EAL domain-containing protein</fullName>
    </submittedName>
</protein>
<dbReference type="CDD" id="cd18773">
    <property type="entry name" value="PDC1_HK_sensor"/>
    <property type="match status" value="1"/>
</dbReference>
<feature type="domain" description="GGDEF" evidence="8">
    <location>
        <begin position="326"/>
        <end position="456"/>
    </location>
</feature>
<evidence type="ECO:0000313" key="10">
    <source>
        <dbReference type="Proteomes" id="UP000325517"/>
    </source>
</evidence>
<keyword evidence="3 6" id="KW-0812">Transmembrane</keyword>
<evidence type="ECO:0000259" key="7">
    <source>
        <dbReference type="PROSITE" id="PS50883"/>
    </source>
</evidence>
<dbReference type="SMART" id="SM00267">
    <property type="entry name" value="GGDEF"/>
    <property type="match status" value="1"/>
</dbReference>
<evidence type="ECO:0000256" key="6">
    <source>
        <dbReference type="SAM" id="Phobius"/>
    </source>
</evidence>
<feature type="domain" description="EAL" evidence="7">
    <location>
        <begin position="465"/>
        <end position="720"/>
    </location>
</feature>
<dbReference type="SUPFAM" id="SSF55073">
    <property type="entry name" value="Nucleotide cyclase"/>
    <property type="match status" value="1"/>
</dbReference>
<dbReference type="Gene3D" id="3.30.450.20">
    <property type="entry name" value="PAS domain"/>
    <property type="match status" value="1"/>
</dbReference>
<keyword evidence="2" id="KW-1003">Cell membrane</keyword>
<dbReference type="InterPro" id="IPR043128">
    <property type="entry name" value="Rev_trsase/Diguanyl_cyclase"/>
</dbReference>
<keyword evidence="10" id="KW-1185">Reference proteome</keyword>
<dbReference type="Pfam" id="PF00990">
    <property type="entry name" value="GGDEF"/>
    <property type="match status" value="1"/>
</dbReference>
<proteinExistence type="predicted"/>
<dbReference type="GO" id="GO:0071111">
    <property type="term" value="F:cyclic-guanylate-specific phosphodiesterase activity"/>
    <property type="evidence" value="ECO:0007669"/>
    <property type="project" value="InterPro"/>
</dbReference>
<dbReference type="GO" id="GO:0005886">
    <property type="term" value="C:plasma membrane"/>
    <property type="evidence" value="ECO:0007669"/>
    <property type="project" value="UniProtKB-SubCell"/>
</dbReference>
<dbReference type="InterPro" id="IPR033479">
    <property type="entry name" value="dCache_1"/>
</dbReference>
<dbReference type="SUPFAM" id="SSF141868">
    <property type="entry name" value="EAL domain-like"/>
    <property type="match status" value="1"/>
</dbReference>
<evidence type="ECO:0000256" key="5">
    <source>
        <dbReference type="ARBA" id="ARBA00023136"/>
    </source>
</evidence>
<dbReference type="PANTHER" id="PTHR33121:SF70">
    <property type="entry name" value="SIGNALING PROTEIN YKOW"/>
    <property type="match status" value="1"/>
</dbReference>
<dbReference type="Gene3D" id="3.20.20.450">
    <property type="entry name" value="EAL domain"/>
    <property type="match status" value="1"/>
</dbReference>
<evidence type="ECO:0000256" key="2">
    <source>
        <dbReference type="ARBA" id="ARBA00022475"/>
    </source>
</evidence>
<reference evidence="9 10" key="1">
    <citation type="submission" date="2018-07" db="EMBL/GenBank/DDBJ databases">
        <title>Complete genome sequence of Psychrobacillus sp. PB01, isolated from iceberg, and comparative genome analysis of Psychrobacillus strains.</title>
        <authorList>
            <person name="Lee P.C."/>
        </authorList>
    </citation>
    <scope>NUCLEOTIDE SEQUENCE [LARGE SCALE GENOMIC DNA]</scope>
    <source>
        <strain evidence="9 10">PB01</strain>
    </source>
</reference>
<dbReference type="CDD" id="cd01948">
    <property type="entry name" value="EAL"/>
    <property type="match status" value="1"/>
</dbReference>
<dbReference type="InterPro" id="IPR035919">
    <property type="entry name" value="EAL_sf"/>
</dbReference>
<dbReference type="CDD" id="cd01949">
    <property type="entry name" value="GGDEF"/>
    <property type="match status" value="1"/>
</dbReference>
<name>A0A5J6SLQ9_9BACI</name>
<dbReference type="SMART" id="SM00052">
    <property type="entry name" value="EAL"/>
    <property type="match status" value="1"/>
</dbReference>
<keyword evidence="4 6" id="KW-1133">Transmembrane helix</keyword>
<sequence length="722" mass="82191">MMRRQKNINILLVIVFLSVLTFAFINYNSTKQLVLDSVERETNGLLNDFTLEVNRFSMARIAEMQLMAMHISHLLEKDEDITLFLHKQNANMPYFCGLGFITPDGEVNAADGTQFHVKQKESFVRAMNGENMFSSDFSLHQDPSQKVTAISVPVVNSEGKIIGVLSGVINMANIISELADESSLPGIVFLLKENEVIFSSQKEMVFEKVIPHSSQLLNEINKKTNGSWIVDTPTARFVKFQKTESNWVVIVDSISNHDTYKISKAFWNNIFMVLLTLSITFVVFIYVLRLENREKTQSKRDLLTGLGNRVQLEENLAKKLQYTSKKKITLFFINIDHFEDVNERNGYQIGDQLLFKVSRSLLELTGKQNVYRVSNEEFVITSYIDTIQEQRQFALTIVQMLEQPIYFEEGNVLLTASVGVRSYSADDQVELMMRDAAFACKEANKSGGNQFVYFTEQLAKESENNRRIAKKIYQALENDEFYLVYQPIFSISVDQVVSFETLLRWKSPVLGEVGPVDFIPLLEENDSIVKVGSWVIRQVALQVKKWELEGYKDFTVTVNISVKQLQHPTFLRDVETILAETFVEPRMLIFEITESIVAQNIDSAKRILETLNSVGIKIALDDFGTGYSSLSILKMLPFQFMKVDRAFVMEVESDGGESRAILKGILEIASGLELTTIMEGVETKEQLLLLKEMGAHRIQGYYISKPVAPMIAVEFLSKKDKV</sequence>
<comment type="subcellular location">
    <subcellularLocation>
        <location evidence="1">Cell membrane</location>
        <topology evidence="1">Multi-pass membrane protein</topology>
    </subcellularLocation>
</comment>
<dbReference type="RefSeq" id="WP_151698619.1">
    <property type="nucleotide sequence ID" value="NZ_CP031223.1"/>
</dbReference>
<evidence type="ECO:0000259" key="8">
    <source>
        <dbReference type="PROSITE" id="PS50887"/>
    </source>
</evidence>